<dbReference type="Proteomes" id="UP000286681">
    <property type="component" value="Unassembled WGS sequence"/>
</dbReference>
<evidence type="ECO:0000313" key="10">
    <source>
        <dbReference type="Proteomes" id="UP000286681"/>
    </source>
</evidence>
<keyword evidence="6" id="KW-0573">Peptidoglycan synthesis</keyword>
<dbReference type="InterPro" id="IPR011923">
    <property type="entry name" value="RodA/MrdB"/>
</dbReference>
<keyword evidence="6" id="KW-0808">Transferase</keyword>
<dbReference type="GO" id="GO:0008955">
    <property type="term" value="F:peptidoglycan glycosyltransferase activity"/>
    <property type="evidence" value="ECO:0007669"/>
    <property type="project" value="UniProtKB-UniRule"/>
</dbReference>
<reference evidence="9" key="2">
    <citation type="submission" date="2016-12" db="EMBL/GenBank/DDBJ databases">
        <title>Whole genome sequencing of Sphingomonas sp. ABOJV.</title>
        <authorList>
            <person name="Conlan S."/>
            <person name="Thomas P.J."/>
            <person name="Mullikin J."/>
            <person name="Palmore T.N."/>
            <person name="Frank K.M."/>
            <person name="Segre J.A."/>
        </authorList>
    </citation>
    <scope>NUCLEOTIDE SEQUENCE [LARGE SCALE GENOMIC DNA]</scope>
    <source>
        <strain evidence="9">ABOJV</strain>
    </source>
</reference>
<dbReference type="NCBIfam" id="NF037961">
    <property type="entry name" value="RodA_shape"/>
    <property type="match status" value="1"/>
</dbReference>
<dbReference type="GO" id="GO:0051301">
    <property type="term" value="P:cell division"/>
    <property type="evidence" value="ECO:0007669"/>
    <property type="project" value="InterPro"/>
</dbReference>
<dbReference type="GO" id="GO:0005886">
    <property type="term" value="C:plasma membrane"/>
    <property type="evidence" value="ECO:0007669"/>
    <property type="project" value="UniProtKB-SubCell"/>
</dbReference>
<feature type="transmembrane region" description="Helical" evidence="6">
    <location>
        <begin position="338"/>
        <end position="359"/>
    </location>
</feature>
<dbReference type="EC" id="2.4.99.28" evidence="6"/>
<evidence type="ECO:0000256" key="1">
    <source>
        <dbReference type="ARBA" id="ARBA00004141"/>
    </source>
</evidence>
<evidence type="ECO:0000313" key="8">
    <source>
        <dbReference type="EMBL" id="RSV04797.1"/>
    </source>
</evidence>
<proteinExistence type="inferred from homology"/>
<feature type="transmembrane region" description="Helical" evidence="6">
    <location>
        <begin position="137"/>
        <end position="156"/>
    </location>
</feature>
<dbReference type="GO" id="GO:0071555">
    <property type="term" value="P:cell wall organization"/>
    <property type="evidence" value="ECO:0007669"/>
    <property type="project" value="UniProtKB-KW"/>
</dbReference>
<dbReference type="RefSeq" id="WP_075151892.1">
    <property type="nucleotide sequence ID" value="NZ_CP018820.1"/>
</dbReference>
<feature type="transmembrane region" description="Helical" evidence="6">
    <location>
        <begin position="313"/>
        <end position="332"/>
    </location>
</feature>
<feature type="transmembrane region" description="Helical" evidence="6">
    <location>
        <begin position="72"/>
        <end position="93"/>
    </location>
</feature>
<dbReference type="Proteomes" id="UP000185161">
    <property type="component" value="Chromosome"/>
</dbReference>
<dbReference type="AlphaFoldDB" id="A0A1L6JBB9"/>
<keyword evidence="9" id="KW-1185">Reference proteome</keyword>
<dbReference type="PANTHER" id="PTHR30474">
    <property type="entry name" value="CELL CYCLE PROTEIN"/>
    <property type="match status" value="1"/>
</dbReference>
<comment type="pathway">
    <text evidence="6">Cell wall biogenesis; peptidoglycan biosynthesis.</text>
</comment>
<evidence type="ECO:0000313" key="9">
    <source>
        <dbReference type="Proteomes" id="UP000185161"/>
    </source>
</evidence>
<dbReference type="EMBL" id="QQWO01000005">
    <property type="protein sequence ID" value="RSV04797.1"/>
    <property type="molecule type" value="Genomic_DNA"/>
</dbReference>
<gene>
    <name evidence="6" type="primary">mrdB</name>
    <name evidence="6" type="synonym">rodA</name>
    <name evidence="7" type="ORF">BRX40_13015</name>
    <name evidence="8" type="ORF">CA257_07795</name>
</gene>
<keyword evidence="6" id="KW-0328">Glycosyltransferase</keyword>
<comment type="subcellular location">
    <subcellularLocation>
        <location evidence="6">Cell inner membrane</location>
        <topology evidence="6">Multi-pass membrane protein</topology>
    </subcellularLocation>
    <subcellularLocation>
        <location evidence="1">Membrane</location>
        <topology evidence="1">Multi-pass membrane protein</topology>
    </subcellularLocation>
</comment>
<dbReference type="KEGG" id="skr:BRX40_13015"/>
<keyword evidence="5 6" id="KW-0472">Membrane</keyword>
<dbReference type="UniPathway" id="UPA00219"/>
<dbReference type="GeneID" id="44133483"/>
<feature type="transmembrane region" description="Helical" evidence="6">
    <location>
        <begin position="48"/>
        <end position="66"/>
    </location>
</feature>
<sequence length="373" mass="40355">MSRPGFVPAPLAQLPWLVILLVCAIGGFGVLVLFSAAGGDPKWAMPQGVRFGVFLVMALALSRVRVDHWSMIAFPLYAIFLVMLIGVELLGAVAGGSQRWLDLGFIRIQPSEMMKVAIVLACAKFYDLLPNSDIRRFGAIWPAAIMIGLPAALVMLQPDLGTALMITAGGLTVMFLAGIPLRLFIGGTLALAVSVPIIVNYVLHDYQRNRVLTFLNPENDPLGTGYHISQSKIAIGSGGWFGKGFLNGTQSHLDYLPEGHTDFALATMMEEWGLMGGLFVIVAFGLLIRWGIMVGVRSQSRFAKLTAAGISTTIFFYVLINMAMVIGLAPVVGIPLPLISFGGSAQMTTLICVGILMSLDRENRLNRNMRSWQ</sequence>
<reference evidence="7" key="1">
    <citation type="submission" date="2016-12" db="EMBL/GenBank/DDBJ databases">
        <title>Whole genome sequencing of Sphingomonas koreensis.</title>
        <authorList>
            <person name="Conlan S."/>
            <person name="Thomas P.J."/>
            <person name="Mullikin J."/>
            <person name="Palmore T.N."/>
            <person name="Frank K.M."/>
            <person name="Segre J.A."/>
        </authorList>
    </citation>
    <scope>NUCLEOTIDE SEQUENCE</scope>
    <source>
        <strain evidence="7">ABOJV</strain>
    </source>
</reference>
<evidence type="ECO:0000313" key="7">
    <source>
        <dbReference type="EMBL" id="APR53221.1"/>
    </source>
</evidence>
<protein>
    <recommendedName>
        <fullName evidence="6">Peptidoglycan glycosyltransferase MrdB</fullName>
        <shortName evidence="6">PGT</shortName>
        <ecNumber evidence="6">2.4.99.28</ecNumber>
    </recommendedName>
    <alternativeName>
        <fullName evidence="6">Cell elongation protein RodA</fullName>
    </alternativeName>
    <alternativeName>
        <fullName evidence="6">Cell wall polymerase</fullName>
    </alternativeName>
    <alternativeName>
        <fullName evidence="6">Peptidoglycan polymerase</fullName>
        <shortName evidence="6">PG polymerase</shortName>
    </alternativeName>
</protein>
<keyword evidence="2 6" id="KW-0812">Transmembrane</keyword>
<dbReference type="STRING" id="93064.BRX40_13015"/>
<dbReference type="EMBL" id="CP018820">
    <property type="protein sequence ID" value="APR53221.1"/>
    <property type="molecule type" value="Genomic_DNA"/>
</dbReference>
<dbReference type="NCBIfam" id="TIGR02210">
    <property type="entry name" value="rodA_shape"/>
    <property type="match status" value="1"/>
</dbReference>
<evidence type="ECO:0000256" key="5">
    <source>
        <dbReference type="ARBA" id="ARBA00023136"/>
    </source>
</evidence>
<dbReference type="GO" id="GO:0015648">
    <property type="term" value="F:lipid-linked peptidoglycan transporter activity"/>
    <property type="evidence" value="ECO:0007669"/>
    <property type="project" value="TreeGrafter"/>
</dbReference>
<comment type="catalytic activity">
    <reaction evidence="6">
        <text>[GlcNAc-(1-&gt;4)-Mur2Ac(oyl-L-Ala-gamma-D-Glu-L-Lys-D-Ala-D-Ala)](n)-di-trans,octa-cis-undecaprenyl diphosphate + beta-D-GlcNAc-(1-&gt;4)-Mur2Ac(oyl-L-Ala-gamma-D-Glu-L-Lys-D-Ala-D-Ala)-di-trans,octa-cis-undecaprenyl diphosphate = [GlcNAc-(1-&gt;4)-Mur2Ac(oyl-L-Ala-gamma-D-Glu-L-Lys-D-Ala-D-Ala)](n+1)-di-trans,octa-cis-undecaprenyl diphosphate + di-trans,octa-cis-undecaprenyl diphosphate + H(+)</text>
        <dbReference type="Rhea" id="RHEA:23708"/>
        <dbReference type="Rhea" id="RHEA-COMP:9602"/>
        <dbReference type="Rhea" id="RHEA-COMP:9603"/>
        <dbReference type="ChEBI" id="CHEBI:15378"/>
        <dbReference type="ChEBI" id="CHEBI:58405"/>
        <dbReference type="ChEBI" id="CHEBI:60033"/>
        <dbReference type="ChEBI" id="CHEBI:78435"/>
        <dbReference type="EC" id="2.4.99.28"/>
    </reaction>
</comment>
<organism evidence="7 9">
    <name type="scientific">Sphingomonas koreensis</name>
    <dbReference type="NCBI Taxonomy" id="93064"/>
    <lineage>
        <taxon>Bacteria</taxon>
        <taxon>Pseudomonadati</taxon>
        <taxon>Pseudomonadota</taxon>
        <taxon>Alphaproteobacteria</taxon>
        <taxon>Sphingomonadales</taxon>
        <taxon>Sphingomonadaceae</taxon>
        <taxon>Sphingomonas</taxon>
    </lineage>
</organism>
<dbReference type="PANTHER" id="PTHR30474:SF1">
    <property type="entry name" value="PEPTIDOGLYCAN GLYCOSYLTRANSFERASE MRDB"/>
    <property type="match status" value="1"/>
</dbReference>
<evidence type="ECO:0000256" key="6">
    <source>
        <dbReference type="HAMAP-Rule" id="MF_02079"/>
    </source>
</evidence>
<feature type="transmembrane region" description="Helical" evidence="6">
    <location>
        <begin position="184"/>
        <end position="203"/>
    </location>
</feature>
<comment type="similarity">
    <text evidence="6">Belongs to the SEDS family. MrdB/RodA subfamily.</text>
</comment>
<dbReference type="HAMAP" id="MF_02079">
    <property type="entry name" value="PGT_RodA"/>
    <property type="match status" value="1"/>
</dbReference>
<dbReference type="Pfam" id="PF01098">
    <property type="entry name" value="FTSW_RODA_SPOVE"/>
    <property type="match status" value="1"/>
</dbReference>
<reference evidence="8 10" key="3">
    <citation type="submission" date="2018-07" db="EMBL/GenBank/DDBJ databases">
        <title>Genomic and Epidemiologic Investigation of an Indolent Hospital Outbreak.</title>
        <authorList>
            <person name="Johnson R.C."/>
            <person name="Deming C."/>
            <person name="Conlan S."/>
            <person name="Zellmer C.J."/>
            <person name="Michelin A.V."/>
            <person name="Lee-Lin S."/>
            <person name="Thomas P.J."/>
            <person name="Park M."/>
            <person name="Weingarten R.A."/>
            <person name="Less J."/>
            <person name="Dekker J.P."/>
            <person name="Frank K.M."/>
            <person name="Musser K.A."/>
            <person name="Mcquiston J.R."/>
            <person name="Henderson D.K."/>
            <person name="Lau A.F."/>
            <person name="Palmore T.N."/>
            <person name="Segre J.A."/>
        </authorList>
    </citation>
    <scope>NUCLEOTIDE SEQUENCE [LARGE SCALE GENOMIC DNA]</scope>
    <source>
        <strain evidence="8 10">SK-NIH.Env10_0317</strain>
    </source>
</reference>
<dbReference type="GO" id="GO:0009252">
    <property type="term" value="P:peptidoglycan biosynthetic process"/>
    <property type="evidence" value="ECO:0007669"/>
    <property type="project" value="UniProtKB-UniRule"/>
</dbReference>
<evidence type="ECO:0000256" key="2">
    <source>
        <dbReference type="ARBA" id="ARBA00022692"/>
    </source>
</evidence>
<keyword evidence="6" id="KW-1003">Cell membrane</keyword>
<accession>A0A1L6JBB9</accession>
<keyword evidence="4 6" id="KW-1133">Transmembrane helix</keyword>
<dbReference type="OrthoDB" id="9768187at2"/>
<feature type="transmembrane region" description="Helical" evidence="6">
    <location>
        <begin position="14"/>
        <end position="36"/>
    </location>
</feature>
<dbReference type="GO" id="GO:0008360">
    <property type="term" value="P:regulation of cell shape"/>
    <property type="evidence" value="ECO:0007669"/>
    <property type="project" value="UniProtKB-KW"/>
</dbReference>
<dbReference type="InterPro" id="IPR001182">
    <property type="entry name" value="FtsW/RodA"/>
</dbReference>
<evidence type="ECO:0000256" key="4">
    <source>
        <dbReference type="ARBA" id="ARBA00022989"/>
    </source>
</evidence>
<evidence type="ECO:0000256" key="3">
    <source>
        <dbReference type="ARBA" id="ARBA00022960"/>
    </source>
</evidence>
<keyword evidence="6" id="KW-0961">Cell wall biogenesis/degradation</keyword>
<name>A0A1L6JBB9_9SPHN</name>
<dbReference type="GO" id="GO:0032153">
    <property type="term" value="C:cell division site"/>
    <property type="evidence" value="ECO:0007669"/>
    <property type="project" value="TreeGrafter"/>
</dbReference>
<keyword evidence="6" id="KW-0997">Cell inner membrane</keyword>
<comment type="function">
    <text evidence="6">Peptidoglycan polymerase that is essential for cell wall elongation.</text>
</comment>
<feature type="transmembrane region" description="Helical" evidence="6">
    <location>
        <begin position="272"/>
        <end position="292"/>
    </location>
</feature>
<keyword evidence="3 6" id="KW-0133">Cell shape</keyword>
<feature type="transmembrane region" description="Helical" evidence="6">
    <location>
        <begin position="162"/>
        <end position="179"/>
    </location>
</feature>